<evidence type="ECO:0000256" key="4">
    <source>
        <dbReference type="ARBA" id="ARBA00023136"/>
    </source>
</evidence>
<evidence type="ECO:0000256" key="1">
    <source>
        <dbReference type="ARBA" id="ARBA00004141"/>
    </source>
</evidence>
<evidence type="ECO:0000256" key="7">
    <source>
        <dbReference type="SAM" id="SignalP"/>
    </source>
</evidence>
<feature type="domain" description="MARVEL" evidence="8">
    <location>
        <begin position="8"/>
        <end position="154"/>
    </location>
</feature>
<protein>
    <recommendedName>
        <fullName evidence="8">MARVEL domain-containing protein</fullName>
    </recommendedName>
</protein>
<feature type="transmembrane region" description="Helical" evidence="6">
    <location>
        <begin position="97"/>
        <end position="116"/>
    </location>
</feature>
<evidence type="ECO:0000259" key="8">
    <source>
        <dbReference type="Pfam" id="PF01284"/>
    </source>
</evidence>
<comment type="caution">
    <text evidence="9">The sequence shown here is derived from an EMBL/GenBank/DDBJ whole genome shotgun (WGS) entry which is preliminary data.</text>
</comment>
<keyword evidence="2 6" id="KW-0812">Transmembrane</keyword>
<dbReference type="EMBL" id="JAPQKO010000002">
    <property type="protein sequence ID" value="KAJ5180943.1"/>
    <property type="molecule type" value="Genomic_DNA"/>
</dbReference>
<feature type="region of interest" description="Disordered" evidence="5">
    <location>
        <begin position="207"/>
        <end position="259"/>
    </location>
</feature>
<dbReference type="InterPro" id="IPR008253">
    <property type="entry name" value="Marvel"/>
</dbReference>
<accession>A0A9W9IKT1</accession>
<reference evidence="9" key="2">
    <citation type="journal article" date="2023" name="IMA Fungus">
        <title>Comparative genomic study of the Penicillium genus elucidates a diverse pangenome and 15 lateral gene transfer events.</title>
        <authorList>
            <person name="Petersen C."/>
            <person name="Sorensen T."/>
            <person name="Nielsen M.R."/>
            <person name="Sondergaard T.E."/>
            <person name="Sorensen J.L."/>
            <person name="Fitzpatrick D.A."/>
            <person name="Frisvad J.C."/>
            <person name="Nielsen K.L."/>
        </authorList>
    </citation>
    <scope>NUCLEOTIDE SEQUENCE</scope>
    <source>
        <strain evidence="9">IBT 21917</strain>
    </source>
</reference>
<comment type="subcellular location">
    <subcellularLocation>
        <location evidence="1">Membrane</location>
        <topology evidence="1">Multi-pass membrane protein</topology>
    </subcellularLocation>
</comment>
<evidence type="ECO:0000313" key="10">
    <source>
        <dbReference type="Proteomes" id="UP001146351"/>
    </source>
</evidence>
<feature type="transmembrane region" description="Helical" evidence="6">
    <location>
        <begin position="136"/>
        <end position="165"/>
    </location>
</feature>
<sequence length="259" mass="27762">MLAFHLVLVALLGFSLALAIAQLGLTAYVVSSRDNSHREITYSFAQGYSDHTVRASTPGIYSFLVFAACWTILITLAALVLPCLCTRKGRPAGRLNAFLGIGLTVVYLATMVFWLAGFADLVAKFGVDGSDDYTNAIVALAIVLWVLFLVLFILVILAICGVLEAEWSGYRSMRKSQEPPATPTTNAPVAKAPISVAPVHDVPIDTTPVAPSELSTHDTEALRHHQPHSQSQSTSSPSAVASVELSGDSIYREHPALRS</sequence>
<evidence type="ECO:0000256" key="5">
    <source>
        <dbReference type="SAM" id="MobiDB-lite"/>
    </source>
</evidence>
<evidence type="ECO:0000313" key="9">
    <source>
        <dbReference type="EMBL" id="KAJ5180943.1"/>
    </source>
</evidence>
<dbReference type="OrthoDB" id="2117453at2759"/>
<keyword evidence="7" id="KW-0732">Signal</keyword>
<evidence type="ECO:0000256" key="3">
    <source>
        <dbReference type="ARBA" id="ARBA00022989"/>
    </source>
</evidence>
<name>A0A9W9IKT1_9EURO</name>
<gene>
    <name evidence="9" type="ORF">N7492_004153</name>
</gene>
<reference evidence="9" key="1">
    <citation type="submission" date="2022-11" db="EMBL/GenBank/DDBJ databases">
        <authorList>
            <person name="Petersen C."/>
        </authorList>
    </citation>
    <scope>NUCLEOTIDE SEQUENCE</scope>
    <source>
        <strain evidence="9">IBT 21917</strain>
    </source>
</reference>
<keyword evidence="10" id="KW-1185">Reference proteome</keyword>
<keyword evidence="4 6" id="KW-0472">Membrane</keyword>
<proteinExistence type="predicted"/>
<dbReference type="PANTHER" id="PTHR37451:SF1">
    <property type="entry name" value="MARVEL DOMAIN-CONTAINING PROTEIN"/>
    <property type="match status" value="1"/>
</dbReference>
<evidence type="ECO:0000256" key="2">
    <source>
        <dbReference type="ARBA" id="ARBA00022692"/>
    </source>
</evidence>
<feature type="signal peptide" evidence="7">
    <location>
        <begin position="1"/>
        <end position="19"/>
    </location>
</feature>
<feature type="transmembrane region" description="Helical" evidence="6">
    <location>
        <begin position="60"/>
        <end position="85"/>
    </location>
</feature>
<keyword evidence="3 6" id="KW-1133">Transmembrane helix</keyword>
<dbReference type="PANTHER" id="PTHR37451">
    <property type="entry name" value="MARVEL DOMAIN"/>
    <property type="match status" value="1"/>
</dbReference>
<feature type="chain" id="PRO_5040791615" description="MARVEL domain-containing protein" evidence="7">
    <location>
        <begin position="20"/>
        <end position="259"/>
    </location>
</feature>
<dbReference type="Proteomes" id="UP001146351">
    <property type="component" value="Unassembled WGS sequence"/>
</dbReference>
<dbReference type="Pfam" id="PF01284">
    <property type="entry name" value="MARVEL"/>
    <property type="match status" value="1"/>
</dbReference>
<organism evidence="9 10">
    <name type="scientific">Penicillium capsulatum</name>
    <dbReference type="NCBI Taxonomy" id="69766"/>
    <lineage>
        <taxon>Eukaryota</taxon>
        <taxon>Fungi</taxon>
        <taxon>Dikarya</taxon>
        <taxon>Ascomycota</taxon>
        <taxon>Pezizomycotina</taxon>
        <taxon>Eurotiomycetes</taxon>
        <taxon>Eurotiomycetidae</taxon>
        <taxon>Eurotiales</taxon>
        <taxon>Aspergillaceae</taxon>
        <taxon>Penicillium</taxon>
    </lineage>
</organism>
<dbReference type="AlphaFoldDB" id="A0A9W9IKT1"/>
<dbReference type="GO" id="GO:0016020">
    <property type="term" value="C:membrane"/>
    <property type="evidence" value="ECO:0007669"/>
    <property type="project" value="UniProtKB-SubCell"/>
</dbReference>
<evidence type="ECO:0000256" key="6">
    <source>
        <dbReference type="SAM" id="Phobius"/>
    </source>
</evidence>
<feature type="compositionally biased region" description="Low complexity" evidence="5">
    <location>
        <begin position="228"/>
        <end position="243"/>
    </location>
</feature>
<feature type="compositionally biased region" description="Basic and acidic residues" evidence="5">
    <location>
        <begin position="250"/>
        <end position="259"/>
    </location>
</feature>